<dbReference type="RefSeq" id="WP_197160172.1">
    <property type="nucleotide sequence ID" value="NZ_JADZGI010000001.1"/>
</dbReference>
<reference evidence="2" key="1">
    <citation type="submission" date="2020-11" db="EMBL/GenBank/DDBJ databases">
        <title>Novosphingobium aureum sp. nov., a marine bacterium isolated from sediment of a salt flat.</title>
        <authorList>
            <person name="Yoo Y."/>
            <person name="Kim J.-J."/>
        </authorList>
    </citation>
    <scope>NUCLEOTIDE SEQUENCE</scope>
    <source>
        <strain evidence="2">YJ-S2-02</strain>
    </source>
</reference>
<gene>
    <name evidence="2" type="ORF">I5E68_01740</name>
</gene>
<name>A0A931H963_9SPHN</name>
<keyword evidence="1" id="KW-0472">Membrane</keyword>
<dbReference type="Pfam" id="PF03203">
    <property type="entry name" value="MerC"/>
    <property type="match status" value="1"/>
</dbReference>
<evidence type="ECO:0000256" key="1">
    <source>
        <dbReference type="SAM" id="Phobius"/>
    </source>
</evidence>
<dbReference type="AlphaFoldDB" id="A0A931H963"/>
<dbReference type="GO" id="GO:0015097">
    <property type="term" value="F:mercury ion transmembrane transporter activity"/>
    <property type="evidence" value="ECO:0007669"/>
    <property type="project" value="InterPro"/>
</dbReference>
<evidence type="ECO:0000313" key="2">
    <source>
        <dbReference type="EMBL" id="MBH0111672.1"/>
    </source>
</evidence>
<protein>
    <submittedName>
        <fullName evidence="2">MerC domain-containing protein</fullName>
    </submittedName>
</protein>
<evidence type="ECO:0000313" key="3">
    <source>
        <dbReference type="Proteomes" id="UP000617634"/>
    </source>
</evidence>
<organism evidence="2 3">
    <name type="scientific">Novosphingobium aureum</name>
    <dbReference type="NCBI Taxonomy" id="2792964"/>
    <lineage>
        <taxon>Bacteria</taxon>
        <taxon>Pseudomonadati</taxon>
        <taxon>Pseudomonadota</taxon>
        <taxon>Alphaproteobacteria</taxon>
        <taxon>Sphingomonadales</taxon>
        <taxon>Sphingomonadaceae</taxon>
        <taxon>Novosphingobium</taxon>
    </lineage>
</organism>
<feature type="transmembrane region" description="Helical" evidence="1">
    <location>
        <begin position="40"/>
        <end position="59"/>
    </location>
</feature>
<dbReference type="EMBL" id="JADZGI010000001">
    <property type="protein sequence ID" value="MBH0111672.1"/>
    <property type="molecule type" value="Genomic_DNA"/>
</dbReference>
<keyword evidence="1" id="KW-0812">Transmembrane</keyword>
<keyword evidence="3" id="KW-1185">Reference proteome</keyword>
<feature type="transmembrane region" description="Helical" evidence="1">
    <location>
        <begin position="12"/>
        <end position="34"/>
    </location>
</feature>
<proteinExistence type="predicted"/>
<dbReference type="Proteomes" id="UP000617634">
    <property type="component" value="Unassembled WGS sequence"/>
</dbReference>
<accession>A0A931H963</accession>
<keyword evidence="1" id="KW-1133">Transmembrane helix</keyword>
<feature type="transmembrane region" description="Helical" evidence="1">
    <location>
        <begin position="66"/>
        <end position="86"/>
    </location>
</feature>
<sequence length="122" mass="12700">MIESASISASALCMVHCLALPVLLFLVPGILGAFFESEAFHVVALGFVVPGALGAFALGYRRHGRLAPTLIGTLGVALLVTAVVFFEGTSGETVLTVAGSMLLVAGHSLNWRERSACHCEIC</sequence>
<dbReference type="InterPro" id="IPR004891">
    <property type="entry name" value="Mercury-R_MerC"/>
</dbReference>
<comment type="caution">
    <text evidence="2">The sequence shown here is derived from an EMBL/GenBank/DDBJ whole genome shotgun (WGS) entry which is preliminary data.</text>
</comment>
<dbReference type="GO" id="GO:0016020">
    <property type="term" value="C:membrane"/>
    <property type="evidence" value="ECO:0007669"/>
    <property type="project" value="InterPro"/>
</dbReference>